<evidence type="ECO:0000313" key="3">
    <source>
        <dbReference type="EMBL" id="RVT58330.1"/>
    </source>
</evidence>
<dbReference type="Proteomes" id="UP000288024">
    <property type="component" value="Unassembled WGS sequence"/>
</dbReference>
<reference evidence="3 4" key="1">
    <citation type="submission" date="2019-01" db="EMBL/GenBank/DDBJ databases">
        <title>Bacillus sp. M5HDSG1-1, whole genome shotgun sequence.</title>
        <authorList>
            <person name="Tuo L."/>
        </authorList>
    </citation>
    <scope>NUCLEOTIDE SEQUENCE [LARGE SCALE GENOMIC DNA]</scope>
    <source>
        <strain evidence="3 4">M5HDSG1-1</strain>
    </source>
</reference>
<dbReference type="PRINTS" id="PR00080">
    <property type="entry name" value="SDRFAMILY"/>
</dbReference>
<evidence type="ECO:0000313" key="4">
    <source>
        <dbReference type="Proteomes" id="UP000288024"/>
    </source>
</evidence>
<proteinExistence type="inferred from homology"/>
<dbReference type="InterPro" id="IPR002347">
    <property type="entry name" value="SDR_fam"/>
</dbReference>
<dbReference type="RefSeq" id="WP_127741090.1">
    <property type="nucleotide sequence ID" value="NZ_RZTZ01000013.1"/>
</dbReference>
<dbReference type="InterPro" id="IPR036291">
    <property type="entry name" value="NAD(P)-bd_dom_sf"/>
</dbReference>
<keyword evidence="4" id="KW-1185">Reference proteome</keyword>
<dbReference type="CDD" id="cd05233">
    <property type="entry name" value="SDR_c"/>
    <property type="match status" value="1"/>
</dbReference>
<dbReference type="Gene3D" id="3.40.50.720">
    <property type="entry name" value="NAD(P)-binding Rossmann-like Domain"/>
    <property type="match status" value="1"/>
</dbReference>
<dbReference type="EMBL" id="RZTZ01000013">
    <property type="protein sequence ID" value="RVT58330.1"/>
    <property type="molecule type" value="Genomic_DNA"/>
</dbReference>
<sequence length="233" mass="24994">MFDLSLNNKVVLVTGVDDMLGAAICKRLAEAGAIVWIHRFNTNVAVDLQREIRAFGGLASIITSDLQTAAEVQAVVKKITKENEKIDILINYAEESADTSIDQLTPSAWQVAFRVNVDVPFLCCQAIIPVMLGLNGGTIINITSQAASTGDVGPVYAAGKSAFQSFTKGLATEFAGTTIKVKELVAPISLHNQNSSLQVKNKVMAAVANKILLLCSPYLDEEIEDLDKEGVNK</sequence>
<organism evidence="3 4">
    <name type="scientific">Niallia taxi</name>
    <dbReference type="NCBI Taxonomy" id="2499688"/>
    <lineage>
        <taxon>Bacteria</taxon>
        <taxon>Bacillati</taxon>
        <taxon>Bacillota</taxon>
        <taxon>Bacilli</taxon>
        <taxon>Bacillales</taxon>
        <taxon>Bacillaceae</taxon>
        <taxon>Niallia</taxon>
    </lineage>
</organism>
<comment type="caution">
    <text evidence="3">The sequence shown here is derived from an EMBL/GenBank/DDBJ whole genome shotgun (WGS) entry which is preliminary data.</text>
</comment>
<comment type="similarity">
    <text evidence="1 2">Belongs to the short-chain dehydrogenases/reductases (SDR) family.</text>
</comment>
<dbReference type="PANTHER" id="PTHR42760">
    <property type="entry name" value="SHORT-CHAIN DEHYDROGENASES/REDUCTASES FAMILY MEMBER"/>
    <property type="match status" value="1"/>
</dbReference>
<accession>A0A437K5P8</accession>
<evidence type="ECO:0000256" key="2">
    <source>
        <dbReference type="RuleBase" id="RU000363"/>
    </source>
</evidence>
<evidence type="ECO:0000256" key="1">
    <source>
        <dbReference type="ARBA" id="ARBA00006484"/>
    </source>
</evidence>
<dbReference type="AlphaFoldDB" id="A0A437K5P8"/>
<dbReference type="Pfam" id="PF00106">
    <property type="entry name" value="adh_short"/>
    <property type="match status" value="1"/>
</dbReference>
<dbReference type="GO" id="GO:0016616">
    <property type="term" value="F:oxidoreductase activity, acting on the CH-OH group of donors, NAD or NADP as acceptor"/>
    <property type="evidence" value="ECO:0007669"/>
    <property type="project" value="TreeGrafter"/>
</dbReference>
<dbReference type="SUPFAM" id="SSF51735">
    <property type="entry name" value="NAD(P)-binding Rossmann-fold domains"/>
    <property type="match status" value="1"/>
</dbReference>
<gene>
    <name evidence="3" type="ORF">EM808_22725</name>
</gene>
<protein>
    <submittedName>
        <fullName evidence="3">SDR family oxidoreductase</fullName>
    </submittedName>
</protein>
<dbReference type="PRINTS" id="PR00081">
    <property type="entry name" value="GDHRDH"/>
</dbReference>
<name>A0A437K5P8_9BACI</name>